<gene>
    <name evidence="1" type="ORF">GSOID_T00003588001</name>
</gene>
<dbReference type="GO" id="GO:0006044">
    <property type="term" value="P:N-acetylglucosamine metabolic process"/>
    <property type="evidence" value="ECO:0007669"/>
    <property type="project" value="TreeGrafter"/>
</dbReference>
<accession>E4X7P9</accession>
<dbReference type="GO" id="GO:0006790">
    <property type="term" value="P:sulfur compound metabolic process"/>
    <property type="evidence" value="ECO:0007669"/>
    <property type="project" value="TreeGrafter"/>
</dbReference>
<dbReference type="OrthoDB" id="6138663at2759"/>
<dbReference type="PANTHER" id="PTHR10704:SF44">
    <property type="entry name" value="LD35051P-RELATED"/>
    <property type="match status" value="1"/>
</dbReference>
<dbReference type="AlphaFoldDB" id="E4X7P9"/>
<sequence length="459" mass="52843">MKDCIVSTIAAILVCVFLGISFEDRVLQEFHKSFRPALLQNKILNAQKSPEIFENEASVQEIQTNLTAEESNEDFVEIPEPKEEINLLAKKTSTWDRKRRSILIVSSWKSGSSLLVEMFNRNPNFFFYCEPLVALGADAKDSQKLNMLKDIFQCKIPLAKNYVPPSRNLDGNSCLERGMCNDFRSFKFCQPPFCEAGGAKSAASCQESCKISWEQEETIELAKNACNKSHGVVASVTLLQDLLEIKKFINYKDVNLKAIFLIRDPRSVFRSKKLSIIRNEGKSAWTPARSKHEIFVLKGECAMMVENYNMALRNKGDIAKSIIFVRYEDLSLNYERFAADIFQAFKLGDFNEGIINLDKIRDFIQPWRRTSDKALENLSVDHVFYSWRMVDKASSGSQYVTEQEVFEVQENCSEFMELFGYLRLVKESHKSFFNMRLDLHSYETILRNFTFDPIVNSKT</sequence>
<dbReference type="InParanoid" id="E4X7P9"/>
<dbReference type="SUPFAM" id="SSF52540">
    <property type="entry name" value="P-loop containing nucleoside triphosphate hydrolases"/>
    <property type="match status" value="1"/>
</dbReference>
<organism evidence="1">
    <name type="scientific">Oikopleura dioica</name>
    <name type="common">Tunicate</name>
    <dbReference type="NCBI Taxonomy" id="34765"/>
    <lineage>
        <taxon>Eukaryota</taxon>
        <taxon>Metazoa</taxon>
        <taxon>Chordata</taxon>
        <taxon>Tunicata</taxon>
        <taxon>Appendicularia</taxon>
        <taxon>Copelata</taxon>
        <taxon>Oikopleuridae</taxon>
        <taxon>Oikopleura</taxon>
    </lineage>
</organism>
<dbReference type="InterPro" id="IPR051135">
    <property type="entry name" value="Gal/GlcNAc/GalNAc_ST"/>
</dbReference>
<dbReference type="InterPro" id="IPR027417">
    <property type="entry name" value="P-loop_NTPase"/>
</dbReference>
<proteinExistence type="predicted"/>
<reference evidence="1" key="1">
    <citation type="journal article" date="2010" name="Science">
        <title>Plasticity of animal genome architecture unmasked by rapid evolution of a pelagic tunicate.</title>
        <authorList>
            <person name="Denoeud F."/>
            <person name="Henriet S."/>
            <person name="Mungpakdee S."/>
            <person name="Aury J.M."/>
            <person name="Da Silva C."/>
            <person name="Brinkmann H."/>
            <person name="Mikhaleva J."/>
            <person name="Olsen L.C."/>
            <person name="Jubin C."/>
            <person name="Canestro C."/>
            <person name="Bouquet J.M."/>
            <person name="Danks G."/>
            <person name="Poulain J."/>
            <person name="Campsteijn C."/>
            <person name="Adamski M."/>
            <person name="Cross I."/>
            <person name="Yadetie F."/>
            <person name="Muffato M."/>
            <person name="Louis A."/>
            <person name="Butcher S."/>
            <person name="Tsagkogeorga G."/>
            <person name="Konrad A."/>
            <person name="Singh S."/>
            <person name="Jensen M.F."/>
            <person name="Cong E.H."/>
            <person name="Eikeseth-Otteraa H."/>
            <person name="Noel B."/>
            <person name="Anthouard V."/>
            <person name="Porcel B.M."/>
            <person name="Kachouri-Lafond R."/>
            <person name="Nishino A."/>
            <person name="Ugolini M."/>
            <person name="Chourrout P."/>
            <person name="Nishida H."/>
            <person name="Aasland R."/>
            <person name="Huzurbazar S."/>
            <person name="Westhof E."/>
            <person name="Delsuc F."/>
            <person name="Lehrach H."/>
            <person name="Reinhardt R."/>
            <person name="Weissenbach J."/>
            <person name="Roy S.W."/>
            <person name="Artiguenave F."/>
            <person name="Postlethwait J.H."/>
            <person name="Manak J.R."/>
            <person name="Thompson E.M."/>
            <person name="Jaillon O."/>
            <person name="Du Pasquier L."/>
            <person name="Boudinot P."/>
            <person name="Liberles D.A."/>
            <person name="Volff J.N."/>
            <person name="Philippe H."/>
            <person name="Lenhard B."/>
            <person name="Roest Crollius H."/>
            <person name="Wincker P."/>
            <person name="Chourrout D."/>
        </authorList>
    </citation>
    <scope>NUCLEOTIDE SEQUENCE [LARGE SCALE GENOMIC DNA]</scope>
</reference>
<name>E4X7P9_OIKDI</name>
<dbReference type="GO" id="GO:0001517">
    <property type="term" value="F:N-acetylglucosamine 6-O-sulfotransferase activity"/>
    <property type="evidence" value="ECO:0007669"/>
    <property type="project" value="TreeGrafter"/>
</dbReference>
<dbReference type="Gene3D" id="3.40.50.300">
    <property type="entry name" value="P-loop containing nucleotide triphosphate hydrolases"/>
    <property type="match status" value="1"/>
</dbReference>
<evidence type="ECO:0000313" key="2">
    <source>
        <dbReference type="Proteomes" id="UP000001307"/>
    </source>
</evidence>
<protein>
    <submittedName>
        <fullName evidence="1">Uncharacterized protein</fullName>
    </submittedName>
</protein>
<dbReference type="Proteomes" id="UP000001307">
    <property type="component" value="Unassembled WGS sequence"/>
</dbReference>
<dbReference type="EMBL" id="FN653028">
    <property type="protein sequence ID" value="CBY18722.1"/>
    <property type="molecule type" value="Genomic_DNA"/>
</dbReference>
<dbReference type="PANTHER" id="PTHR10704">
    <property type="entry name" value="CARBOHYDRATE SULFOTRANSFERASE"/>
    <property type="match status" value="1"/>
</dbReference>
<evidence type="ECO:0000313" key="1">
    <source>
        <dbReference type="EMBL" id="CBY18722.1"/>
    </source>
</evidence>
<keyword evidence="2" id="KW-1185">Reference proteome</keyword>